<gene>
    <name evidence="1" type="ORF">S01H1_77748</name>
</gene>
<dbReference type="AlphaFoldDB" id="X0Y9T5"/>
<protein>
    <submittedName>
        <fullName evidence="1">Uncharacterized protein</fullName>
    </submittedName>
</protein>
<dbReference type="EMBL" id="BARS01052276">
    <property type="protein sequence ID" value="GAG52599.1"/>
    <property type="molecule type" value="Genomic_DNA"/>
</dbReference>
<evidence type="ECO:0000313" key="1">
    <source>
        <dbReference type="EMBL" id="GAG52599.1"/>
    </source>
</evidence>
<proteinExistence type="predicted"/>
<accession>X0Y9T5</accession>
<reference evidence="1" key="1">
    <citation type="journal article" date="2014" name="Front. Microbiol.">
        <title>High frequency of phylogenetically diverse reductive dehalogenase-homologous genes in deep subseafloor sedimentary metagenomes.</title>
        <authorList>
            <person name="Kawai M."/>
            <person name="Futagami T."/>
            <person name="Toyoda A."/>
            <person name="Takaki Y."/>
            <person name="Nishi S."/>
            <person name="Hori S."/>
            <person name="Arai W."/>
            <person name="Tsubouchi T."/>
            <person name="Morono Y."/>
            <person name="Uchiyama I."/>
            <person name="Ito T."/>
            <person name="Fujiyama A."/>
            <person name="Inagaki F."/>
            <person name="Takami H."/>
        </authorList>
    </citation>
    <scope>NUCLEOTIDE SEQUENCE</scope>
    <source>
        <strain evidence="1">Expedition CK06-06</strain>
    </source>
</reference>
<name>X0Y9T5_9ZZZZ</name>
<organism evidence="1">
    <name type="scientific">marine sediment metagenome</name>
    <dbReference type="NCBI Taxonomy" id="412755"/>
    <lineage>
        <taxon>unclassified sequences</taxon>
        <taxon>metagenomes</taxon>
        <taxon>ecological metagenomes</taxon>
    </lineage>
</organism>
<sequence length="54" mass="6542">GPLTYKRQDNDFILYSWGLNFEDHSGQHNKEVFQNRNRDGDYVFWPPEPVERTK</sequence>
<comment type="caution">
    <text evidence="1">The sequence shown here is derived from an EMBL/GenBank/DDBJ whole genome shotgun (WGS) entry which is preliminary data.</text>
</comment>
<feature type="non-terminal residue" evidence="1">
    <location>
        <position position="1"/>
    </location>
</feature>